<dbReference type="GO" id="GO:0005829">
    <property type="term" value="C:cytosol"/>
    <property type="evidence" value="ECO:0007669"/>
    <property type="project" value="TreeGrafter"/>
</dbReference>
<dbReference type="InterPro" id="IPR040211">
    <property type="entry name" value="SERF1/2-like"/>
</dbReference>
<proteinExistence type="inferred from homology"/>
<feature type="region of interest" description="Disordered" evidence="2">
    <location>
        <begin position="1"/>
        <end position="83"/>
    </location>
</feature>
<organism evidence="4 5">
    <name type="scientific">Strongyloides papillosus</name>
    <name type="common">Intestinal threadworm</name>
    <dbReference type="NCBI Taxonomy" id="174720"/>
    <lineage>
        <taxon>Eukaryota</taxon>
        <taxon>Metazoa</taxon>
        <taxon>Ecdysozoa</taxon>
        <taxon>Nematoda</taxon>
        <taxon>Chromadorea</taxon>
        <taxon>Rhabditida</taxon>
        <taxon>Tylenchina</taxon>
        <taxon>Panagrolaimomorpha</taxon>
        <taxon>Strongyloidoidea</taxon>
        <taxon>Strongyloididae</taxon>
        <taxon>Strongyloides</taxon>
    </lineage>
</organism>
<feature type="domain" description="Small EDRK-rich factor-like N-terminal" evidence="3">
    <location>
        <begin position="1"/>
        <end position="25"/>
    </location>
</feature>
<dbReference type="InterPro" id="IPR007513">
    <property type="entry name" value="SERF-like_N"/>
</dbReference>
<dbReference type="STRING" id="174720.A0A0N5BIX7"/>
<dbReference type="Proteomes" id="UP000046392">
    <property type="component" value="Unplaced"/>
</dbReference>
<feature type="compositionally biased region" description="Low complexity" evidence="2">
    <location>
        <begin position="55"/>
        <end position="68"/>
    </location>
</feature>
<evidence type="ECO:0000259" key="3">
    <source>
        <dbReference type="Pfam" id="PF04419"/>
    </source>
</evidence>
<comment type="similarity">
    <text evidence="1">Belongs to the SERF family.</text>
</comment>
<dbReference type="PANTHER" id="PTHR13596:SF0">
    <property type="entry name" value="SI:CH211-39K3.2-RELATED"/>
    <property type="match status" value="1"/>
</dbReference>
<evidence type="ECO:0000256" key="2">
    <source>
        <dbReference type="SAM" id="MobiDB-lite"/>
    </source>
</evidence>
<evidence type="ECO:0000313" key="5">
    <source>
        <dbReference type="WBParaSite" id="SPAL_0000590600.1"/>
    </source>
</evidence>
<dbReference type="WBParaSite" id="SPAL_0000590600.1">
    <property type="protein sequence ID" value="SPAL_0000590600.1"/>
    <property type="gene ID" value="SPAL_0000590600"/>
</dbReference>
<dbReference type="PANTHER" id="PTHR13596">
    <property type="entry name" value="SMALL EDRK-RICH FACTOR 1"/>
    <property type="match status" value="1"/>
</dbReference>
<sequence>MARGNQRDLAREKNLKKQKEQQKSKAAAEKGSNLGLNFDARQQRDAEAMRKKQEAAAAKKAAEEAANASRGPKVVKCDPLTLK</sequence>
<accession>A0A0N5BIX7</accession>
<feature type="compositionally biased region" description="Basic and acidic residues" evidence="2">
    <location>
        <begin position="1"/>
        <end position="28"/>
    </location>
</feature>
<dbReference type="Pfam" id="PF04419">
    <property type="entry name" value="SERF-like_N"/>
    <property type="match status" value="1"/>
</dbReference>
<dbReference type="AlphaFoldDB" id="A0A0N5BIX7"/>
<evidence type="ECO:0000256" key="1">
    <source>
        <dbReference type="ARBA" id="ARBA00007309"/>
    </source>
</evidence>
<name>A0A0N5BIX7_STREA</name>
<feature type="compositionally biased region" description="Basic and acidic residues" evidence="2">
    <location>
        <begin position="41"/>
        <end position="54"/>
    </location>
</feature>
<evidence type="ECO:0000313" key="4">
    <source>
        <dbReference type="Proteomes" id="UP000046392"/>
    </source>
</evidence>
<keyword evidence="4" id="KW-1185">Reference proteome</keyword>
<reference evidence="5" key="1">
    <citation type="submission" date="2017-02" db="UniProtKB">
        <authorList>
            <consortium name="WormBaseParasite"/>
        </authorList>
    </citation>
    <scope>IDENTIFICATION</scope>
</reference>
<protein>
    <submittedName>
        <fullName evidence="5">4F5 domain-containing protein</fullName>
    </submittedName>
</protein>